<feature type="compositionally biased region" description="Basic and acidic residues" evidence="1">
    <location>
        <begin position="443"/>
        <end position="452"/>
    </location>
</feature>
<dbReference type="AlphaFoldDB" id="A0AAD9DBL9"/>
<keyword evidence="2" id="KW-1133">Transmembrane helix</keyword>
<organism evidence="3 4">
    <name type="scientific">Skeletonema marinoi</name>
    <dbReference type="NCBI Taxonomy" id="267567"/>
    <lineage>
        <taxon>Eukaryota</taxon>
        <taxon>Sar</taxon>
        <taxon>Stramenopiles</taxon>
        <taxon>Ochrophyta</taxon>
        <taxon>Bacillariophyta</taxon>
        <taxon>Coscinodiscophyceae</taxon>
        <taxon>Thalassiosirophycidae</taxon>
        <taxon>Thalassiosirales</taxon>
        <taxon>Skeletonemataceae</taxon>
        <taxon>Skeletonema</taxon>
        <taxon>Skeletonema marinoi-dohrnii complex</taxon>
    </lineage>
</organism>
<feature type="transmembrane region" description="Helical" evidence="2">
    <location>
        <begin position="400"/>
        <end position="421"/>
    </location>
</feature>
<protein>
    <submittedName>
        <fullName evidence="3">MFS transporter</fullName>
    </submittedName>
</protein>
<keyword evidence="2" id="KW-0812">Transmembrane</keyword>
<proteinExistence type="predicted"/>
<dbReference type="Proteomes" id="UP001224775">
    <property type="component" value="Unassembled WGS sequence"/>
</dbReference>
<comment type="caution">
    <text evidence="3">The sequence shown here is derived from an EMBL/GenBank/DDBJ whole genome shotgun (WGS) entry which is preliminary data.</text>
</comment>
<dbReference type="PANTHER" id="PTHR23539:SF1">
    <property type="entry name" value="MAJOR FACILITATOR SUPERFAMILY (MFS) PROFILE DOMAIN-CONTAINING PROTEIN"/>
    <property type="match status" value="1"/>
</dbReference>
<sequence length="476" mass="50538">MSGRNTQSDTHTALANQHGPSLTTKKVNDQITTILRLILCFNFLIAPVKDGLAPLVSVYLVAEKGWDAASIAASSMVFTQNFAFLIMKSIVEGVATCFITPCKNSVVLGLIGHEQFDEVAKANEIADHAGSFLFIVIAGVVSFVLYPNNVGVFYIIGAGGLMACLSLLLMPLTISEGESDSDSSSSPSSIPDGADARGGRRSSNRPGLSRTRSLIDQKSSRNLEGEEATSYSSIIKDKNIAIFASSVFFFHLGNAAVLPLLSQTLAIESGRAGIPFTCANVAIAQISSMFATWGMGLALKRGIPYKIPLIVGYAFAVPIRCFAIVLLLKFWTNNYALLAMQLFDGVGVGTYGLSLTCLTKALTKGTGRFSFTLGFIITMHMVGAALSNLIGGYIVNLSSYIWGFISLGAVGSASVFLASFIHVKDHGHGGSVTEDLTMKRHTRTAEVKKDEEAEKDGDDGGDTDGGTEVTSNPIQV</sequence>
<feature type="compositionally biased region" description="Low complexity" evidence="1">
    <location>
        <begin position="177"/>
        <end position="193"/>
    </location>
</feature>
<dbReference type="PANTHER" id="PTHR23539">
    <property type="entry name" value="MFS TRANSPORTER"/>
    <property type="match status" value="1"/>
</dbReference>
<feature type="transmembrane region" description="Helical" evidence="2">
    <location>
        <begin position="129"/>
        <end position="146"/>
    </location>
</feature>
<evidence type="ECO:0000313" key="3">
    <source>
        <dbReference type="EMBL" id="KAK1739830.1"/>
    </source>
</evidence>
<name>A0AAD9DBL9_9STRA</name>
<evidence type="ECO:0000256" key="2">
    <source>
        <dbReference type="SAM" id="Phobius"/>
    </source>
</evidence>
<gene>
    <name evidence="3" type="ORF">QTG54_009589</name>
</gene>
<feature type="transmembrane region" description="Helical" evidence="2">
    <location>
        <begin position="273"/>
        <end position="298"/>
    </location>
</feature>
<evidence type="ECO:0000256" key="1">
    <source>
        <dbReference type="SAM" id="MobiDB-lite"/>
    </source>
</evidence>
<keyword evidence="2" id="KW-0472">Membrane</keyword>
<accession>A0AAD9DBL9</accession>
<feature type="transmembrane region" description="Helical" evidence="2">
    <location>
        <begin position="240"/>
        <end position="261"/>
    </location>
</feature>
<dbReference type="SUPFAM" id="SSF103473">
    <property type="entry name" value="MFS general substrate transporter"/>
    <property type="match status" value="1"/>
</dbReference>
<keyword evidence="4" id="KW-1185">Reference proteome</keyword>
<dbReference type="EMBL" id="JATAAI010000017">
    <property type="protein sequence ID" value="KAK1739830.1"/>
    <property type="molecule type" value="Genomic_DNA"/>
</dbReference>
<feature type="region of interest" description="Disordered" evidence="1">
    <location>
        <begin position="177"/>
        <end position="211"/>
    </location>
</feature>
<dbReference type="InterPro" id="IPR036259">
    <property type="entry name" value="MFS_trans_sf"/>
</dbReference>
<feature type="compositionally biased region" description="Acidic residues" evidence="1">
    <location>
        <begin position="453"/>
        <end position="462"/>
    </location>
</feature>
<dbReference type="Gene3D" id="1.20.1250.20">
    <property type="entry name" value="MFS general substrate transporter like domains"/>
    <property type="match status" value="1"/>
</dbReference>
<feature type="transmembrane region" description="Helical" evidence="2">
    <location>
        <begin position="310"/>
        <end position="331"/>
    </location>
</feature>
<feature type="transmembrane region" description="Helical" evidence="2">
    <location>
        <begin position="152"/>
        <end position="174"/>
    </location>
</feature>
<evidence type="ECO:0000313" key="4">
    <source>
        <dbReference type="Proteomes" id="UP001224775"/>
    </source>
</evidence>
<feature type="transmembrane region" description="Helical" evidence="2">
    <location>
        <begin position="371"/>
        <end position="394"/>
    </location>
</feature>
<feature type="region of interest" description="Disordered" evidence="1">
    <location>
        <begin position="439"/>
        <end position="476"/>
    </location>
</feature>
<reference evidence="3" key="1">
    <citation type="submission" date="2023-06" db="EMBL/GenBank/DDBJ databases">
        <title>Survivors Of The Sea: Transcriptome response of Skeletonema marinoi to long-term dormancy.</title>
        <authorList>
            <person name="Pinder M.I.M."/>
            <person name="Kourtchenko O."/>
            <person name="Robertson E.K."/>
            <person name="Larsson T."/>
            <person name="Maumus F."/>
            <person name="Osuna-Cruz C.M."/>
            <person name="Vancaester E."/>
            <person name="Stenow R."/>
            <person name="Vandepoele K."/>
            <person name="Ploug H."/>
            <person name="Bruchert V."/>
            <person name="Godhe A."/>
            <person name="Topel M."/>
        </authorList>
    </citation>
    <scope>NUCLEOTIDE SEQUENCE</scope>
    <source>
        <strain evidence="3">R05AC</strain>
    </source>
</reference>